<dbReference type="EMBL" id="JABDJR010000323">
    <property type="protein sequence ID" value="NNF06732.1"/>
    <property type="molecule type" value="Genomic_DNA"/>
</dbReference>
<feature type="domain" description="PTS EIIA type-2" evidence="1">
    <location>
        <begin position="7"/>
        <end position="152"/>
    </location>
</feature>
<dbReference type="Pfam" id="PF00359">
    <property type="entry name" value="PTS_EIIA_2"/>
    <property type="match status" value="1"/>
</dbReference>
<protein>
    <submittedName>
        <fullName evidence="2">PTS sugar transporter subunit IIA</fullName>
    </submittedName>
</protein>
<accession>A0A7Y2E966</accession>
<organism evidence="2 3">
    <name type="scientific">Eiseniibacteriota bacterium</name>
    <dbReference type="NCBI Taxonomy" id="2212470"/>
    <lineage>
        <taxon>Bacteria</taxon>
        <taxon>Candidatus Eiseniibacteriota</taxon>
    </lineage>
</organism>
<dbReference type="Gene3D" id="3.40.930.10">
    <property type="entry name" value="Mannitol-specific EII, Chain A"/>
    <property type="match status" value="1"/>
</dbReference>
<dbReference type="Proteomes" id="UP000547674">
    <property type="component" value="Unassembled WGS sequence"/>
</dbReference>
<comment type="caution">
    <text evidence="2">The sequence shown here is derived from an EMBL/GenBank/DDBJ whole genome shotgun (WGS) entry which is preliminary data.</text>
</comment>
<keyword evidence="2" id="KW-0762">Sugar transport</keyword>
<keyword evidence="2" id="KW-0813">Transport</keyword>
<evidence type="ECO:0000313" key="3">
    <source>
        <dbReference type="Proteomes" id="UP000547674"/>
    </source>
</evidence>
<proteinExistence type="predicted"/>
<dbReference type="CDD" id="cd00211">
    <property type="entry name" value="PTS_IIA_fru"/>
    <property type="match status" value="1"/>
</dbReference>
<dbReference type="PROSITE" id="PS51094">
    <property type="entry name" value="PTS_EIIA_TYPE_2"/>
    <property type="match status" value="1"/>
</dbReference>
<gene>
    <name evidence="2" type="ORF">HKN21_08225</name>
</gene>
<evidence type="ECO:0000259" key="1">
    <source>
        <dbReference type="PROSITE" id="PS51094"/>
    </source>
</evidence>
<dbReference type="SUPFAM" id="SSF55804">
    <property type="entry name" value="Phoshotransferase/anion transport protein"/>
    <property type="match status" value="1"/>
</dbReference>
<dbReference type="InterPro" id="IPR002178">
    <property type="entry name" value="PTS_EIIA_type-2_dom"/>
</dbReference>
<name>A0A7Y2E966_UNCEI</name>
<evidence type="ECO:0000313" key="2">
    <source>
        <dbReference type="EMBL" id="NNF06732.1"/>
    </source>
</evidence>
<dbReference type="PANTHER" id="PTHR47738:SF2">
    <property type="entry name" value="PTS SYSTEM FRUCTOSE-LIKE EIIA COMPONENT"/>
    <property type="match status" value="1"/>
</dbReference>
<dbReference type="InterPro" id="IPR051541">
    <property type="entry name" value="PTS_SugarTrans_NitroReg"/>
</dbReference>
<reference evidence="2 3" key="1">
    <citation type="submission" date="2020-03" db="EMBL/GenBank/DDBJ databases">
        <title>Metabolic flexibility allows generalist bacteria to become dominant in a frequently disturbed ecosystem.</title>
        <authorList>
            <person name="Chen Y.-J."/>
            <person name="Leung P.M."/>
            <person name="Bay S.K."/>
            <person name="Hugenholtz P."/>
            <person name="Kessler A.J."/>
            <person name="Shelley G."/>
            <person name="Waite D.W."/>
            <person name="Cook P.L."/>
            <person name="Greening C."/>
        </authorList>
    </citation>
    <scope>NUCLEOTIDE SEQUENCE [LARGE SCALE GENOMIC DNA]</scope>
    <source>
        <strain evidence="2">SS_bin_28</strain>
    </source>
</reference>
<dbReference type="PANTHER" id="PTHR47738">
    <property type="entry name" value="PTS SYSTEM FRUCTOSE-LIKE EIIA COMPONENT-RELATED"/>
    <property type="match status" value="1"/>
</dbReference>
<dbReference type="AlphaFoldDB" id="A0A7Y2E966"/>
<dbReference type="InterPro" id="IPR016152">
    <property type="entry name" value="PTrfase/Anion_transptr"/>
</dbReference>
<dbReference type="PROSITE" id="PS00372">
    <property type="entry name" value="PTS_EIIA_TYPE_2_HIS"/>
    <property type="match status" value="1"/>
</dbReference>
<sequence>MIIRLSEFFEEDLFISELKAKDKVGALKEMTEALVNSKRLKHGEGLYEMLQQRESLGSTGIGRGVAVPHGRTLAISRLTVIFARSEAGVEFDSMDGKPVHLLFMTVAPPQERANLYLPVLGKIVETVKSAKTRRQLLKASDFDEITEILEEADEGA</sequence>